<dbReference type="GeneID" id="25910836"/>
<evidence type="ECO:0000259" key="6">
    <source>
        <dbReference type="PROSITE" id="PS51746"/>
    </source>
</evidence>
<dbReference type="Gene3D" id="3.60.40.10">
    <property type="entry name" value="PPM-type phosphatase domain"/>
    <property type="match status" value="2"/>
</dbReference>
<dbReference type="PROSITE" id="PS51746">
    <property type="entry name" value="PPM_2"/>
    <property type="match status" value="1"/>
</dbReference>
<reference evidence="7 8" key="1">
    <citation type="submission" date="2011-02" db="EMBL/GenBank/DDBJ databases">
        <title>The Genome Sequence of Sphaeroforma arctica JP610.</title>
        <authorList>
            <consortium name="The Broad Institute Genome Sequencing Platform"/>
            <person name="Russ C."/>
            <person name="Cuomo C."/>
            <person name="Young S.K."/>
            <person name="Zeng Q."/>
            <person name="Gargeya S."/>
            <person name="Alvarado L."/>
            <person name="Berlin A."/>
            <person name="Chapman S.B."/>
            <person name="Chen Z."/>
            <person name="Freedman E."/>
            <person name="Gellesch M."/>
            <person name="Goldberg J."/>
            <person name="Griggs A."/>
            <person name="Gujja S."/>
            <person name="Heilman E."/>
            <person name="Heiman D."/>
            <person name="Howarth C."/>
            <person name="Mehta T."/>
            <person name="Neiman D."/>
            <person name="Pearson M."/>
            <person name="Roberts A."/>
            <person name="Saif S."/>
            <person name="Shea T."/>
            <person name="Shenoy N."/>
            <person name="Sisk P."/>
            <person name="Stolte C."/>
            <person name="Sykes S."/>
            <person name="White J."/>
            <person name="Yandava C."/>
            <person name="Burger G."/>
            <person name="Gray M.W."/>
            <person name="Holland P.W.H."/>
            <person name="King N."/>
            <person name="Lang F.B.F."/>
            <person name="Roger A.J."/>
            <person name="Ruiz-Trillo I."/>
            <person name="Haas B."/>
            <person name="Nusbaum C."/>
            <person name="Birren B."/>
        </authorList>
    </citation>
    <scope>NUCLEOTIDE SEQUENCE [LARGE SCALE GENOMIC DNA]</scope>
    <source>
        <strain evidence="7 8">JP610</strain>
    </source>
</reference>
<dbReference type="PANTHER" id="PTHR13832">
    <property type="entry name" value="PROTEIN PHOSPHATASE 2C"/>
    <property type="match status" value="1"/>
</dbReference>
<dbReference type="Proteomes" id="UP000054560">
    <property type="component" value="Unassembled WGS sequence"/>
</dbReference>
<dbReference type="RefSeq" id="XP_014151105.1">
    <property type="nucleotide sequence ID" value="XM_014295630.1"/>
</dbReference>
<dbReference type="GO" id="GO:0004722">
    <property type="term" value="F:protein serine/threonine phosphatase activity"/>
    <property type="evidence" value="ECO:0007669"/>
    <property type="project" value="InterPro"/>
</dbReference>
<feature type="region of interest" description="Disordered" evidence="5">
    <location>
        <begin position="227"/>
        <end position="305"/>
    </location>
</feature>
<keyword evidence="3 4" id="KW-0904">Protein phosphatase</keyword>
<dbReference type="STRING" id="667725.A0A0L0FME8"/>
<dbReference type="InterPro" id="IPR015655">
    <property type="entry name" value="PP2C"/>
</dbReference>
<feature type="compositionally biased region" description="Low complexity" evidence="5">
    <location>
        <begin position="274"/>
        <end position="305"/>
    </location>
</feature>
<dbReference type="CDD" id="cd00143">
    <property type="entry name" value="PP2Cc"/>
    <property type="match status" value="1"/>
</dbReference>
<dbReference type="InterPro" id="IPR001932">
    <property type="entry name" value="PPM-type_phosphatase-like_dom"/>
</dbReference>
<evidence type="ECO:0000256" key="1">
    <source>
        <dbReference type="ARBA" id="ARBA00022723"/>
    </source>
</evidence>
<comment type="similarity">
    <text evidence="4">Belongs to the PP2C family.</text>
</comment>
<dbReference type="AlphaFoldDB" id="A0A0L0FME8"/>
<evidence type="ECO:0000256" key="4">
    <source>
        <dbReference type="RuleBase" id="RU003465"/>
    </source>
</evidence>
<organism evidence="7 8">
    <name type="scientific">Sphaeroforma arctica JP610</name>
    <dbReference type="NCBI Taxonomy" id="667725"/>
    <lineage>
        <taxon>Eukaryota</taxon>
        <taxon>Ichthyosporea</taxon>
        <taxon>Ichthyophonida</taxon>
        <taxon>Sphaeroforma</taxon>
    </lineage>
</organism>
<evidence type="ECO:0000313" key="7">
    <source>
        <dbReference type="EMBL" id="KNC77203.1"/>
    </source>
</evidence>
<evidence type="ECO:0000256" key="2">
    <source>
        <dbReference type="ARBA" id="ARBA00022801"/>
    </source>
</evidence>
<feature type="domain" description="PPM-type phosphatase" evidence="6">
    <location>
        <begin position="84"/>
        <end position="467"/>
    </location>
</feature>
<dbReference type="Pfam" id="PF00481">
    <property type="entry name" value="PP2C"/>
    <property type="match status" value="2"/>
</dbReference>
<dbReference type="SMART" id="SM00332">
    <property type="entry name" value="PP2Cc"/>
    <property type="match status" value="1"/>
</dbReference>
<evidence type="ECO:0000256" key="5">
    <source>
        <dbReference type="SAM" id="MobiDB-lite"/>
    </source>
</evidence>
<dbReference type="PANTHER" id="PTHR13832:SF827">
    <property type="entry name" value="PROTEIN PHOSPHATASE 1L"/>
    <property type="match status" value="1"/>
</dbReference>
<dbReference type="SUPFAM" id="SSF81606">
    <property type="entry name" value="PP2C-like"/>
    <property type="match status" value="1"/>
</dbReference>
<evidence type="ECO:0000313" key="8">
    <source>
        <dbReference type="Proteomes" id="UP000054560"/>
    </source>
</evidence>
<keyword evidence="1" id="KW-0479">Metal-binding</keyword>
<accession>A0A0L0FME8</accession>
<gene>
    <name evidence="7" type="ORF">SARC_10332</name>
</gene>
<dbReference type="eggNOG" id="KOG0698">
    <property type="taxonomic scope" value="Eukaryota"/>
</dbReference>
<proteinExistence type="inferred from homology"/>
<dbReference type="InterPro" id="IPR000222">
    <property type="entry name" value="PP2C_BS"/>
</dbReference>
<name>A0A0L0FME8_9EUKA</name>
<dbReference type="PROSITE" id="PS01032">
    <property type="entry name" value="PPM_1"/>
    <property type="match status" value="1"/>
</dbReference>
<protein>
    <recommendedName>
        <fullName evidence="6">PPM-type phosphatase domain-containing protein</fullName>
    </recommendedName>
</protein>
<dbReference type="GO" id="GO:0046872">
    <property type="term" value="F:metal ion binding"/>
    <property type="evidence" value="ECO:0007669"/>
    <property type="project" value="UniProtKB-KW"/>
</dbReference>
<dbReference type="OrthoDB" id="420076at2759"/>
<sequence length="481" mass="51901">MAVLVAQERVISTTVDNFVGGVQFSKRDDTITYSKGHKPMPTLRQGVQVGNDLESDDIPTDHSDTEAEVHEDELYASMNTDHDTIGQSEARDVSTGWITHQGTTHIQNEDRVVAKHLVLNSGMNVSILGVFDGHGGDHASEFASNKTVESIEKQLKYAEERQMELTHSVFARILHDAFFMVDKEYNTANPLAEAGTCALIVVVADNVVYSSNTGDCEAFLVAFPQQSASDSGSKDLGPKPSSVTSEDELTLQPEVPSTKTNRSVRRLSPSKFGLLSSSHESKSQLQSESPKGLSKSSSTSSLKGMLKAARRISKGSIMKSTSKSVALTPSTCEALTAPHNTSNPKEVERVLAAGGRIENNRVGGSLLPTRALGDGFVKNMVLGVIAEPEVRQFQLTPGTDVFLILGTDGLWDFTSKHQAFSALNSVRKCKGTQPKDVPTKLAQNLKDHSLTSGRPNNDDVSVLVAYVPVLDLGTSRSYSII</sequence>
<dbReference type="InterPro" id="IPR036457">
    <property type="entry name" value="PPM-type-like_dom_sf"/>
</dbReference>
<keyword evidence="8" id="KW-1185">Reference proteome</keyword>
<evidence type="ECO:0000256" key="3">
    <source>
        <dbReference type="ARBA" id="ARBA00022912"/>
    </source>
</evidence>
<keyword evidence="2 4" id="KW-0378">Hydrolase</keyword>
<dbReference type="EMBL" id="KQ242805">
    <property type="protein sequence ID" value="KNC77203.1"/>
    <property type="molecule type" value="Genomic_DNA"/>
</dbReference>